<dbReference type="GO" id="GO:0003677">
    <property type="term" value="F:DNA binding"/>
    <property type="evidence" value="ECO:0007669"/>
    <property type="project" value="UniProtKB-UniRule"/>
</dbReference>
<feature type="DNA-binding region" description="Homeobox" evidence="1">
    <location>
        <begin position="20"/>
        <end position="62"/>
    </location>
</feature>
<dbReference type="Pfam" id="PF00046">
    <property type="entry name" value="Homeodomain"/>
    <property type="match status" value="1"/>
</dbReference>
<accession>A0A0K6G545</accession>
<dbReference type="InterPro" id="IPR009057">
    <property type="entry name" value="Homeodomain-like_sf"/>
</dbReference>
<dbReference type="CDD" id="cd00086">
    <property type="entry name" value="homeodomain"/>
    <property type="match status" value="1"/>
</dbReference>
<gene>
    <name evidence="5" type="ORF">RSOLAG22IIIB_01270</name>
</gene>
<comment type="subcellular location">
    <subcellularLocation>
        <location evidence="1 2">Nucleus</location>
    </subcellularLocation>
</comment>
<dbReference type="Proteomes" id="UP000044841">
    <property type="component" value="Unassembled WGS sequence"/>
</dbReference>
<evidence type="ECO:0000256" key="2">
    <source>
        <dbReference type="RuleBase" id="RU000682"/>
    </source>
</evidence>
<keyword evidence="1 2" id="KW-0371">Homeobox</keyword>
<organism evidence="5 6">
    <name type="scientific">Rhizoctonia solani</name>
    <dbReference type="NCBI Taxonomy" id="456999"/>
    <lineage>
        <taxon>Eukaryota</taxon>
        <taxon>Fungi</taxon>
        <taxon>Dikarya</taxon>
        <taxon>Basidiomycota</taxon>
        <taxon>Agaricomycotina</taxon>
        <taxon>Agaricomycetes</taxon>
        <taxon>Cantharellales</taxon>
        <taxon>Ceratobasidiaceae</taxon>
        <taxon>Rhizoctonia</taxon>
    </lineage>
</organism>
<evidence type="ECO:0000259" key="4">
    <source>
        <dbReference type="PROSITE" id="PS50071"/>
    </source>
</evidence>
<reference evidence="5 6" key="1">
    <citation type="submission" date="2015-07" db="EMBL/GenBank/DDBJ databases">
        <authorList>
            <person name="Noorani M."/>
        </authorList>
    </citation>
    <scope>NUCLEOTIDE SEQUENCE [LARGE SCALE GENOMIC DNA]</scope>
    <source>
        <strain evidence="5">BBA 69670</strain>
    </source>
</reference>
<feature type="region of interest" description="Disordered" evidence="3">
    <location>
        <begin position="56"/>
        <end position="82"/>
    </location>
</feature>
<proteinExistence type="predicted"/>
<keyword evidence="6" id="KW-1185">Reference proteome</keyword>
<evidence type="ECO:0000256" key="1">
    <source>
        <dbReference type="PROSITE-ProRule" id="PRU00108"/>
    </source>
</evidence>
<dbReference type="PROSITE" id="PS50071">
    <property type="entry name" value="HOMEOBOX_2"/>
    <property type="match status" value="1"/>
</dbReference>
<dbReference type="EMBL" id="CYGV01001400">
    <property type="protein sequence ID" value="CUA73753.1"/>
    <property type="molecule type" value="Genomic_DNA"/>
</dbReference>
<feature type="region of interest" description="Disordered" evidence="3">
    <location>
        <begin position="98"/>
        <end position="118"/>
    </location>
</feature>
<sequence>MAHSNDYRPDRRQAKNVLKKAFEKNSHPNTEQIEAISIECGRSVETVIKWFKQERQKHGIEERRPATSASQPVIHDMRDRDSSVGLVRTASLNRMRIANNGSSSNKAANDQWGQYPPSNADDVPSMAFGELHKYQHELHCAMAMYHLATAGLPMHLTFDPEAK</sequence>
<dbReference type="AlphaFoldDB" id="A0A0K6G545"/>
<feature type="compositionally biased region" description="Low complexity" evidence="3">
    <location>
        <begin position="98"/>
        <end position="109"/>
    </location>
</feature>
<dbReference type="GO" id="GO:0005634">
    <property type="term" value="C:nucleus"/>
    <property type="evidence" value="ECO:0007669"/>
    <property type="project" value="UniProtKB-SubCell"/>
</dbReference>
<feature type="compositionally biased region" description="Basic and acidic residues" evidence="3">
    <location>
        <begin position="56"/>
        <end position="65"/>
    </location>
</feature>
<name>A0A0K6G545_9AGAM</name>
<dbReference type="InterPro" id="IPR001356">
    <property type="entry name" value="HD"/>
</dbReference>
<evidence type="ECO:0000313" key="6">
    <source>
        <dbReference type="Proteomes" id="UP000044841"/>
    </source>
</evidence>
<feature type="domain" description="Homeobox" evidence="4">
    <location>
        <begin position="18"/>
        <end position="61"/>
    </location>
</feature>
<evidence type="ECO:0000313" key="5">
    <source>
        <dbReference type="EMBL" id="CUA73753.1"/>
    </source>
</evidence>
<evidence type="ECO:0000256" key="3">
    <source>
        <dbReference type="SAM" id="MobiDB-lite"/>
    </source>
</evidence>
<keyword evidence="1 2" id="KW-0539">Nucleus</keyword>
<dbReference type="SMART" id="SM00389">
    <property type="entry name" value="HOX"/>
    <property type="match status" value="1"/>
</dbReference>
<dbReference type="SUPFAM" id="SSF46689">
    <property type="entry name" value="Homeodomain-like"/>
    <property type="match status" value="1"/>
</dbReference>
<dbReference type="Gene3D" id="1.10.10.60">
    <property type="entry name" value="Homeodomain-like"/>
    <property type="match status" value="1"/>
</dbReference>
<protein>
    <recommendedName>
        <fullName evidence="4">Homeobox domain-containing protein</fullName>
    </recommendedName>
</protein>
<keyword evidence="1 2" id="KW-0238">DNA-binding</keyword>